<evidence type="ECO:0000313" key="3">
    <source>
        <dbReference type="EMBL" id="MYM80449.1"/>
    </source>
</evidence>
<name>A0A6L8MDY5_9BURK</name>
<sequence>MRATDAETPAASLNLIGAGHVGRVLGRLFAQHGAFALQQVLTRSVDSARQAVAFIGAGQVASAYDQLLPAAVHLLAVGDDQIVAASEALARAVPLRDSVVFHCSGALASDRLQAARDAGALVASVHPVRSFADPAAVAAQFAGTFCGVEGDAGALAMLTPALQAIGAQPVPINAAAKTVYHAAAVFASNYLVTVLDAALRAYQAAGIPEPVARQLAQPLASESMANVFRLGAAAALSGPIARGDMATVARQQQAVSQWDPDTGALYQSLVAPTTDLARRKQRK</sequence>
<dbReference type="Proteomes" id="UP000474565">
    <property type="component" value="Unassembled WGS sequence"/>
</dbReference>
<evidence type="ECO:0000259" key="2">
    <source>
        <dbReference type="Pfam" id="PF10728"/>
    </source>
</evidence>
<feature type="domain" description="DUF2520" evidence="2">
    <location>
        <begin position="145"/>
        <end position="270"/>
    </location>
</feature>
<dbReference type="PANTHER" id="PTHR40459:SF1">
    <property type="entry name" value="CONSERVED HYPOTHETICAL ALANINE AND LEUCINE RICH PROTEIN"/>
    <property type="match status" value="1"/>
</dbReference>
<dbReference type="Gene3D" id="3.40.50.720">
    <property type="entry name" value="NAD(P)-binding Rossmann-like Domain"/>
    <property type="match status" value="1"/>
</dbReference>
<dbReference type="SUPFAM" id="SSF48179">
    <property type="entry name" value="6-phosphogluconate dehydrogenase C-terminal domain-like"/>
    <property type="match status" value="1"/>
</dbReference>
<evidence type="ECO:0000313" key="4">
    <source>
        <dbReference type="Proteomes" id="UP000474565"/>
    </source>
</evidence>
<dbReference type="Pfam" id="PF10728">
    <property type="entry name" value="DUF2520"/>
    <property type="match status" value="1"/>
</dbReference>
<proteinExistence type="predicted"/>
<organism evidence="3 4">
    <name type="scientific">Duganella lactea</name>
    <dbReference type="NCBI Taxonomy" id="2692173"/>
    <lineage>
        <taxon>Bacteria</taxon>
        <taxon>Pseudomonadati</taxon>
        <taxon>Pseudomonadota</taxon>
        <taxon>Betaproteobacteria</taxon>
        <taxon>Burkholderiales</taxon>
        <taxon>Oxalobacteraceae</taxon>
        <taxon>Telluria group</taxon>
        <taxon>Duganella</taxon>
    </lineage>
</organism>
<dbReference type="InterPro" id="IPR019665">
    <property type="entry name" value="OxRdtase/DH_put_Rossmann_dom"/>
</dbReference>
<gene>
    <name evidence="3" type="ORF">GTP44_00550</name>
</gene>
<dbReference type="SUPFAM" id="SSF51735">
    <property type="entry name" value="NAD(P)-binding Rossmann-fold domains"/>
    <property type="match status" value="1"/>
</dbReference>
<protein>
    <submittedName>
        <fullName evidence="3">DUF2520 domain-containing protein</fullName>
    </submittedName>
</protein>
<accession>A0A6L8MDY5</accession>
<dbReference type="Pfam" id="PF10727">
    <property type="entry name" value="Rossmann-like"/>
    <property type="match status" value="1"/>
</dbReference>
<reference evidence="3 4" key="1">
    <citation type="submission" date="2019-12" db="EMBL/GenBank/DDBJ databases">
        <title>Novel species isolated from a subtropical stream in China.</title>
        <authorList>
            <person name="Lu H."/>
        </authorList>
    </citation>
    <scope>NUCLEOTIDE SEQUENCE [LARGE SCALE GENOMIC DNA]</scope>
    <source>
        <strain evidence="3 4">FT50W</strain>
    </source>
</reference>
<dbReference type="InterPro" id="IPR008927">
    <property type="entry name" value="6-PGluconate_DH-like_C_sf"/>
</dbReference>
<dbReference type="AlphaFoldDB" id="A0A6L8MDY5"/>
<dbReference type="InterPro" id="IPR036291">
    <property type="entry name" value="NAD(P)-bd_dom_sf"/>
</dbReference>
<dbReference type="EMBL" id="WWCP01000001">
    <property type="protein sequence ID" value="MYM80449.1"/>
    <property type="molecule type" value="Genomic_DNA"/>
</dbReference>
<dbReference type="Gene3D" id="1.10.1040.20">
    <property type="entry name" value="ProC-like, C-terminal domain"/>
    <property type="match status" value="1"/>
</dbReference>
<dbReference type="InterPro" id="IPR037108">
    <property type="entry name" value="TM1727-like_C_sf"/>
</dbReference>
<evidence type="ECO:0000259" key="1">
    <source>
        <dbReference type="Pfam" id="PF10727"/>
    </source>
</evidence>
<dbReference type="InterPro" id="IPR018931">
    <property type="entry name" value="DUF2520"/>
</dbReference>
<feature type="domain" description="Putative oxidoreductase/dehydrogenase Rossmann-like" evidence="1">
    <location>
        <begin position="6"/>
        <end position="127"/>
    </location>
</feature>
<comment type="caution">
    <text evidence="3">The sequence shown here is derived from an EMBL/GenBank/DDBJ whole genome shotgun (WGS) entry which is preliminary data.</text>
</comment>
<dbReference type="RefSeq" id="WP_161017892.1">
    <property type="nucleotide sequence ID" value="NZ_WWCP01000001.1"/>
</dbReference>
<dbReference type="PANTHER" id="PTHR40459">
    <property type="entry name" value="CONSERVED HYPOTHETICAL ALANINE AND LEUCINE RICH PROTEIN"/>
    <property type="match status" value="1"/>
</dbReference>